<dbReference type="Proteomes" id="UP000887116">
    <property type="component" value="Unassembled WGS sequence"/>
</dbReference>
<dbReference type="OrthoDB" id="10532106at2759"/>
<keyword evidence="1" id="KW-0812">Transmembrane</keyword>
<gene>
    <name evidence="2" type="ORF">TNCT_710831</name>
</gene>
<keyword evidence="1" id="KW-0472">Membrane</keyword>
<reference evidence="2" key="1">
    <citation type="submission" date="2020-07" db="EMBL/GenBank/DDBJ databases">
        <title>Multicomponent nature underlies the extraordinary mechanical properties of spider dragline silk.</title>
        <authorList>
            <person name="Kono N."/>
            <person name="Nakamura H."/>
            <person name="Mori M."/>
            <person name="Yoshida Y."/>
            <person name="Ohtoshi R."/>
            <person name="Malay A.D."/>
            <person name="Moran D.A.P."/>
            <person name="Tomita M."/>
            <person name="Numata K."/>
            <person name="Arakawa K."/>
        </authorList>
    </citation>
    <scope>NUCLEOTIDE SEQUENCE</scope>
</reference>
<evidence type="ECO:0000256" key="1">
    <source>
        <dbReference type="SAM" id="Phobius"/>
    </source>
</evidence>
<proteinExistence type="predicted"/>
<evidence type="ECO:0000313" key="2">
    <source>
        <dbReference type="EMBL" id="GFQ78259.1"/>
    </source>
</evidence>
<keyword evidence="3" id="KW-1185">Reference proteome</keyword>
<dbReference type="AlphaFoldDB" id="A0A8X6KM40"/>
<dbReference type="EMBL" id="BMAO01031872">
    <property type="protein sequence ID" value="GFQ78259.1"/>
    <property type="molecule type" value="Genomic_DNA"/>
</dbReference>
<protein>
    <submittedName>
        <fullName evidence="2">Uncharacterized protein</fullName>
    </submittedName>
</protein>
<sequence length="118" mass="13238">MSGESGDFLSSTMKMGSLYLVLDLVSWATFSTLLVRSVLMSSISVEIGSPLMTTFWGRKARGDVVVFLLFKIEEFRYLPLIVSACGVDFEVFPRQLRHLGGEFSIDFLHYEVVICSVL</sequence>
<name>A0A8X6KM40_TRICU</name>
<feature type="transmembrane region" description="Helical" evidence="1">
    <location>
        <begin position="16"/>
        <end position="35"/>
    </location>
</feature>
<evidence type="ECO:0000313" key="3">
    <source>
        <dbReference type="Proteomes" id="UP000887116"/>
    </source>
</evidence>
<comment type="caution">
    <text evidence="2">The sequence shown here is derived from an EMBL/GenBank/DDBJ whole genome shotgun (WGS) entry which is preliminary data.</text>
</comment>
<organism evidence="2 3">
    <name type="scientific">Trichonephila clavata</name>
    <name type="common">Joro spider</name>
    <name type="synonym">Nephila clavata</name>
    <dbReference type="NCBI Taxonomy" id="2740835"/>
    <lineage>
        <taxon>Eukaryota</taxon>
        <taxon>Metazoa</taxon>
        <taxon>Ecdysozoa</taxon>
        <taxon>Arthropoda</taxon>
        <taxon>Chelicerata</taxon>
        <taxon>Arachnida</taxon>
        <taxon>Araneae</taxon>
        <taxon>Araneomorphae</taxon>
        <taxon>Entelegynae</taxon>
        <taxon>Araneoidea</taxon>
        <taxon>Nephilidae</taxon>
        <taxon>Trichonephila</taxon>
    </lineage>
</organism>
<accession>A0A8X6KM40</accession>
<keyword evidence="1" id="KW-1133">Transmembrane helix</keyword>